<dbReference type="EMBL" id="CAJOBJ010024755">
    <property type="protein sequence ID" value="CAF4237542.1"/>
    <property type="molecule type" value="Genomic_DNA"/>
</dbReference>
<comment type="caution">
    <text evidence="1">The sequence shown here is derived from an EMBL/GenBank/DDBJ whole genome shotgun (WGS) entry which is preliminary data.</text>
</comment>
<accession>A0A8S2SQG1</accession>
<protein>
    <submittedName>
        <fullName evidence="1">Uncharacterized protein</fullName>
    </submittedName>
</protein>
<proteinExistence type="predicted"/>
<organism evidence="1 2">
    <name type="scientific">Rotaria magnacalcarata</name>
    <dbReference type="NCBI Taxonomy" id="392030"/>
    <lineage>
        <taxon>Eukaryota</taxon>
        <taxon>Metazoa</taxon>
        <taxon>Spiralia</taxon>
        <taxon>Gnathifera</taxon>
        <taxon>Rotifera</taxon>
        <taxon>Eurotatoria</taxon>
        <taxon>Bdelloidea</taxon>
        <taxon>Philodinida</taxon>
        <taxon>Philodinidae</taxon>
        <taxon>Rotaria</taxon>
    </lineage>
</organism>
<reference evidence="1" key="1">
    <citation type="submission" date="2021-02" db="EMBL/GenBank/DDBJ databases">
        <authorList>
            <person name="Nowell W R."/>
        </authorList>
    </citation>
    <scope>NUCLEOTIDE SEQUENCE</scope>
</reference>
<dbReference type="AlphaFoldDB" id="A0A8S2SQG1"/>
<feature type="non-terminal residue" evidence="1">
    <location>
        <position position="1"/>
    </location>
</feature>
<evidence type="ECO:0000313" key="2">
    <source>
        <dbReference type="Proteomes" id="UP000681720"/>
    </source>
</evidence>
<sequence>KALENVLEPFNHSTKILSTRHRPTLSICQSVIDALTNFLTLADDTPLTLQDLLKKQLLLNLNFCFDKHVSDEQQNAMLVSSEEFYEKEKKINSVHYLTQRKVNIAILNY</sequence>
<name>A0A8S2SQG1_9BILA</name>
<dbReference type="Proteomes" id="UP000681720">
    <property type="component" value="Unassembled WGS sequence"/>
</dbReference>
<gene>
    <name evidence="1" type="ORF">GIL414_LOCUS23114</name>
</gene>
<evidence type="ECO:0000313" key="1">
    <source>
        <dbReference type="EMBL" id="CAF4237542.1"/>
    </source>
</evidence>